<reference evidence="5 6" key="1">
    <citation type="journal article" date="2005" name="Appl. Environ. Microbiol.">
        <title>Intestinal bacterial communities that produce active estrogen-like compounds enterodiol and enterolactone in humans.</title>
        <authorList>
            <person name="Clavel T."/>
            <person name="Henderson G."/>
            <person name="Alpert C.A."/>
            <person name="Philippe C."/>
            <person name="Rigottier-Gois L."/>
            <person name="Dore J."/>
            <person name="Blaut M."/>
        </authorList>
    </citation>
    <scope>NUCLEOTIDE SEQUENCE [LARGE SCALE GENOMIC DNA]</scope>
    <source>
        <strain evidence="5 6">SECO-MT75m2</strain>
    </source>
</reference>
<sequence length="412" mass="45944">MLVGLQQLWERRTAVHNVNCVEREACTGCGACEVVCPVQCIDMIVDREGFLCPTVDETRCVGCSKCLHSCSAYRKPCFKARGRSVLFRSLEGGSEISSSGGAAFAIAMHVIERGGAVVACSFDDRGVARHREFETIDDLRGMQGSKYVQSDAREGYRLCISMLEDDREVLFVGTPCQVAAVKRLCPDKNGLITCDLICHGVPSPAFWAKDLEFQNSCGFLVPREDVQFRTSDKRSRTNFELCCKGASGKRIPYEKDPYYSLFVKNASLRESCYTCPYAQEERVGDVTIGDCASRDKYPDFHPCESVSTVVANTSAGEAVLKSVLSGEGSDFVDLDFLLEARLNGQLHKPSTRPGLRDFVYIDLNTHDYRSFAGKYCERVTIKWRLKRFVKLLIPVDARVFLKRKARGLSNRG</sequence>
<evidence type="ECO:0000259" key="4">
    <source>
        <dbReference type="PROSITE" id="PS51379"/>
    </source>
</evidence>
<dbReference type="InterPro" id="IPR052977">
    <property type="entry name" value="Polyferredoxin-like_ET"/>
</dbReference>
<protein>
    <recommendedName>
        <fullName evidence="4">4Fe-4S ferredoxin-type domain-containing protein</fullName>
    </recommendedName>
</protein>
<dbReference type="Pfam" id="PF04432">
    <property type="entry name" value="FrhB_FdhB_C"/>
    <property type="match status" value="1"/>
</dbReference>
<keyword evidence="2" id="KW-0408">Iron</keyword>
<feature type="domain" description="4Fe-4S ferredoxin-type" evidence="4">
    <location>
        <begin position="17"/>
        <end position="46"/>
    </location>
</feature>
<evidence type="ECO:0000313" key="5">
    <source>
        <dbReference type="EMBL" id="TNU96255.1"/>
    </source>
</evidence>
<evidence type="ECO:0000313" key="6">
    <source>
        <dbReference type="Proteomes" id="UP000312594"/>
    </source>
</evidence>
<comment type="caution">
    <text evidence="5">The sequence shown here is derived from an EMBL/GenBank/DDBJ whole genome shotgun (WGS) entry which is preliminary data.</text>
</comment>
<dbReference type="PROSITE" id="PS00198">
    <property type="entry name" value="4FE4S_FER_1"/>
    <property type="match status" value="1"/>
</dbReference>
<evidence type="ECO:0000256" key="2">
    <source>
        <dbReference type="ARBA" id="ARBA00023004"/>
    </source>
</evidence>
<dbReference type="SUPFAM" id="SSF54862">
    <property type="entry name" value="4Fe-4S ferredoxins"/>
    <property type="match status" value="1"/>
</dbReference>
<dbReference type="InterPro" id="IPR007525">
    <property type="entry name" value="FrhB_FdhB_C"/>
</dbReference>
<dbReference type="InterPro" id="IPR017896">
    <property type="entry name" value="4Fe4S_Fe-S-bd"/>
</dbReference>
<dbReference type="GO" id="GO:0046872">
    <property type="term" value="F:metal ion binding"/>
    <property type="evidence" value="ECO:0007669"/>
    <property type="project" value="UniProtKB-KW"/>
</dbReference>
<evidence type="ECO:0000256" key="3">
    <source>
        <dbReference type="ARBA" id="ARBA00023014"/>
    </source>
</evidence>
<dbReference type="EMBL" id="VEVP01000001">
    <property type="protein sequence ID" value="TNU96255.1"/>
    <property type="molecule type" value="Genomic_DNA"/>
</dbReference>
<dbReference type="InterPro" id="IPR017900">
    <property type="entry name" value="4Fe4S_Fe_S_CS"/>
</dbReference>
<dbReference type="Gene3D" id="3.30.70.20">
    <property type="match status" value="1"/>
</dbReference>
<name>A0A5C5CCL6_EGGLN</name>
<dbReference type="AlphaFoldDB" id="A0A5C5CCL6"/>
<feature type="domain" description="4Fe-4S ferredoxin-type" evidence="4">
    <location>
        <begin position="51"/>
        <end position="81"/>
    </location>
</feature>
<dbReference type="PANTHER" id="PTHR43193:SF2">
    <property type="entry name" value="POLYFERREDOXIN PROTEIN FWDF"/>
    <property type="match status" value="1"/>
</dbReference>
<dbReference type="PROSITE" id="PS51379">
    <property type="entry name" value="4FE4S_FER_2"/>
    <property type="match status" value="2"/>
</dbReference>
<dbReference type="GO" id="GO:0051536">
    <property type="term" value="F:iron-sulfur cluster binding"/>
    <property type="evidence" value="ECO:0007669"/>
    <property type="project" value="UniProtKB-KW"/>
</dbReference>
<dbReference type="PANTHER" id="PTHR43193">
    <property type="match status" value="1"/>
</dbReference>
<keyword evidence="1" id="KW-0479">Metal-binding</keyword>
<accession>A0A5C5CCL6</accession>
<keyword evidence="3" id="KW-0411">Iron-sulfur</keyword>
<evidence type="ECO:0000256" key="1">
    <source>
        <dbReference type="ARBA" id="ARBA00022723"/>
    </source>
</evidence>
<dbReference type="Proteomes" id="UP000312594">
    <property type="component" value="Unassembled WGS sequence"/>
</dbReference>
<proteinExistence type="predicted"/>
<organism evidence="5 6">
    <name type="scientific">Eggerthella lenta</name>
    <name type="common">Eubacterium lentum</name>
    <dbReference type="NCBI Taxonomy" id="84112"/>
    <lineage>
        <taxon>Bacteria</taxon>
        <taxon>Bacillati</taxon>
        <taxon>Actinomycetota</taxon>
        <taxon>Coriobacteriia</taxon>
        <taxon>Eggerthellales</taxon>
        <taxon>Eggerthellaceae</taxon>
        <taxon>Eggerthella</taxon>
    </lineage>
</organism>
<gene>
    <name evidence="5" type="ORF">FIC87_00780</name>
</gene>